<sequence length="272" mass="31408">MCEKIIKFPLLIIFVCCFIINSSQAEILVWHDEFDYQGLPDSSKWGYESGYVRNKELQYYKEGSLDNSFVSDGFLTLRAIRHDDTRSMWDQLWGEEFIPVTSASLTTKGLSSWTYGRMEIRAKLPLGKGVWPAFWTLGENISSVGWPKCGEIDVMEFVGSTPRQIHGGVHFYDYKLGKKSQLTPLKEEKLFTSSPDEFHIYGIEWDEKEIRFLFDGKQWKRFDISLAGDANNPFTKPHFIIINLAMGGTWAGTPDADIYPVDYIIDYVRIYQ</sequence>
<reference evidence="3 4" key="1">
    <citation type="submission" date="2024-03" db="EMBL/GenBank/DDBJ databases">
        <title>Community enrichment and isolation of bacterial strains for fucoidan degradation.</title>
        <authorList>
            <person name="Sichert A."/>
        </authorList>
    </citation>
    <scope>NUCLEOTIDE SEQUENCE [LARGE SCALE GENOMIC DNA]</scope>
    <source>
        <strain evidence="3 4">AS76</strain>
    </source>
</reference>
<dbReference type="PANTHER" id="PTHR10963">
    <property type="entry name" value="GLYCOSYL HYDROLASE-RELATED"/>
    <property type="match status" value="1"/>
</dbReference>
<dbReference type="Pfam" id="PF00722">
    <property type="entry name" value="Glyco_hydro_16"/>
    <property type="match status" value="1"/>
</dbReference>
<dbReference type="GO" id="GO:0016787">
    <property type="term" value="F:hydrolase activity"/>
    <property type="evidence" value="ECO:0007669"/>
    <property type="project" value="UniProtKB-KW"/>
</dbReference>
<dbReference type="InterPro" id="IPR013320">
    <property type="entry name" value="ConA-like_dom_sf"/>
</dbReference>
<dbReference type="Gene3D" id="2.60.120.200">
    <property type="match status" value="1"/>
</dbReference>
<evidence type="ECO:0000256" key="1">
    <source>
        <dbReference type="ARBA" id="ARBA00006865"/>
    </source>
</evidence>
<evidence type="ECO:0000259" key="2">
    <source>
        <dbReference type="PROSITE" id="PS51762"/>
    </source>
</evidence>
<accession>A0ABU9TMJ0</accession>
<evidence type="ECO:0000313" key="4">
    <source>
        <dbReference type="Proteomes" id="UP001449225"/>
    </source>
</evidence>
<gene>
    <name evidence="3" type="ORF">WNY58_00880</name>
</gene>
<dbReference type="EMBL" id="JBBMRA010000001">
    <property type="protein sequence ID" value="MEM5534932.1"/>
    <property type="molecule type" value="Genomic_DNA"/>
</dbReference>
<comment type="caution">
    <text evidence="3">The sequence shown here is derived from an EMBL/GenBank/DDBJ whole genome shotgun (WGS) entry which is preliminary data.</text>
</comment>
<keyword evidence="3" id="KW-0378">Hydrolase</keyword>
<evidence type="ECO:0000313" key="3">
    <source>
        <dbReference type="EMBL" id="MEM5534932.1"/>
    </source>
</evidence>
<dbReference type="InterPro" id="IPR000757">
    <property type="entry name" value="Beta-glucanase-like"/>
</dbReference>
<proteinExistence type="inferred from homology"/>
<dbReference type="PANTHER" id="PTHR10963:SF55">
    <property type="entry name" value="GLYCOSIDE HYDROLASE FAMILY 16 PROTEIN"/>
    <property type="match status" value="1"/>
</dbReference>
<name>A0ABU9TMJ0_9GAMM</name>
<protein>
    <submittedName>
        <fullName evidence="3">Glycoside hydrolase family 16 protein</fullName>
    </submittedName>
</protein>
<comment type="similarity">
    <text evidence="1">Belongs to the glycosyl hydrolase 16 family.</text>
</comment>
<dbReference type="RefSeq" id="WP_342853414.1">
    <property type="nucleotide sequence ID" value="NZ_JBBMRA010000001.1"/>
</dbReference>
<dbReference type="PROSITE" id="PS51762">
    <property type="entry name" value="GH16_2"/>
    <property type="match status" value="1"/>
</dbReference>
<dbReference type="SUPFAM" id="SSF49899">
    <property type="entry name" value="Concanavalin A-like lectins/glucanases"/>
    <property type="match status" value="1"/>
</dbReference>
<dbReference type="InterPro" id="IPR050546">
    <property type="entry name" value="Glycosyl_Hydrlase_16"/>
</dbReference>
<keyword evidence="4" id="KW-1185">Reference proteome</keyword>
<dbReference type="Proteomes" id="UP001449225">
    <property type="component" value="Unassembled WGS sequence"/>
</dbReference>
<organism evidence="3 4">
    <name type="scientific">Neptuniibacter pectenicola</name>
    <dbReference type="NCBI Taxonomy" id="1806669"/>
    <lineage>
        <taxon>Bacteria</taxon>
        <taxon>Pseudomonadati</taxon>
        <taxon>Pseudomonadota</taxon>
        <taxon>Gammaproteobacteria</taxon>
        <taxon>Oceanospirillales</taxon>
        <taxon>Oceanospirillaceae</taxon>
        <taxon>Neptuniibacter</taxon>
    </lineage>
</organism>
<feature type="domain" description="GH16" evidence="2">
    <location>
        <begin position="22"/>
        <end position="272"/>
    </location>
</feature>
<dbReference type="CDD" id="cd08023">
    <property type="entry name" value="GH16_laminarinase_like"/>
    <property type="match status" value="1"/>
</dbReference>